<feature type="signal peptide" evidence="2">
    <location>
        <begin position="1"/>
        <end position="19"/>
    </location>
</feature>
<evidence type="ECO:0000259" key="3">
    <source>
        <dbReference type="Pfam" id="PF16313"/>
    </source>
</evidence>
<comment type="caution">
    <text evidence="5">The sequence shown here is derived from an EMBL/GenBank/DDBJ whole genome shotgun (WGS) entry which is preliminary data.</text>
</comment>
<feature type="domain" description="DUF5117" evidence="4">
    <location>
        <begin position="87"/>
        <end position="281"/>
    </location>
</feature>
<dbReference type="Gene3D" id="3.40.390.10">
    <property type="entry name" value="Collagenase (Catalytic Domain)"/>
    <property type="match status" value="1"/>
</dbReference>
<feature type="chain" id="PRO_5012292434" description="Peptidase" evidence="2">
    <location>
        <begin position="20"/>
        <end position="850"/>
    </location>
</feature>
<evidence type="ECO:0000313" key="6">
    <source>
        <dbReference type="Proteomes" id="UP000220102"/>
    </source>
</evidence>
<dbReference type="AlphaFoldDB" id="A0A2A8CWY4"/>
<dbReference type="InterPro" id="IPR034032">
    <property type="entry name" value="Zn_MMP-like_bac"/>
</dbReference>
<dbReference type="GO" id="GO:0008237">
    <property type="term" value="F:metallopeptidase activity"/>
    <property type="evidence" value="ECO:0007669"/>
    <property type="project" value="InterPro"/>
</dbReference>
<keyword evidence="6" id="KW-1185">Reference proteome</keyword>
<dbReference type="EMBL" id="PDEQ01000005">
    <property type="protein sequence ID" value="PEN13120.1"/>
    <property type="molecule type" value="Genomic_DNA"/>
</dbReference>
<dbReference type="PANTHER" id="PTHR38478">
    <property type="entry name" value="PEPTIDASE M1A AND M12B"/>
    <property type="match status" value="1"/>
</dbReference>
<dbReference type="InterPro" id="IPR032534">
    <property type="entry name" value="EcxA_zinc-bd"/>
</dbReference>
<dbReference type="InterPro" id="IPR033413">
    <property type="entry name" value="DUF5117"/>
</dbReference>
<dbReference type="SUPFAM" id="SSF55486">
    <property type="entry name" value="Metalloproteases ('zincins'), catalytic domain"/>
    <property type="match status" value="1"/>
</dbReference>
<proteinExistence type="predicted"/>
<evidence type="ECO:0000256" key="1">
    <source>
        <dbReference type="SAM" id="MobiDB-lite"/>
    </source>
</evidence>
<gene>
    <name evidence="5" type="ORF">CRI94_10750</name>
</gene>
<evidence type="ECO:0000313" key="5">
    <source>
        <dbReference type="EMBL" id="PEN13120.1"/>
    </source>
</evidence>
<dbReference type="RefSeq" id="WP_098075712.1">
    <property type="nucleotide sequence ID" value="NZ_PDEQ01000005.1"/>
</dbReference>
<dbReference type="Proteomes" id="UP000220102">
    <property type="component" value="Unassembled WGS sequence"/>
</dbReference>
<accession>A0A2A8CWY4</accession>
<protein>
    <recommendedName>
        <fullName evidence="7">Peptidase</fullName>
    </recommendedName>
</protein>
<evidence type="ECO:0000256" key="2">
    <source>
        <dbReference type="SAM" id="SignalP"/>
    </source>
</evidence>
<dbReference type="OrthoDB" id="9776599at2"/>
<name>A0A2A8CWY4_9BACT</name>
<organism evidence="5 6">
    <name type="scientific">Longibacter salinarum</name>
    <dbReference type="NCBI Taxonomy" id="1850348"/>
    <lineage>
        <taxon>Bacteria</taxon>
        <taxon>Pseudomonadati</taxon>
        <taxon>Rhodothermota</taxon>
        <taxon>Rhodothermia</taxon>
        <taxon>Rhodothermales</taxon>
        <taxon>Salisaetaceae</taxon>
        <taxon>Longibacter</taxon>
    </lineage>
</organism>
<feature type="region of interest" description="Disordered" evidence="1">
    <location>
        <begin position="805"/>
        <end position="829"/>
    </location>
</feature>
<dbReference type="Pfam" id="PF17148">
    <property type="entry name" value="DUF5117"/>
    <property type="match status" value="1"/>
</dbReference>
<sequence length="850" mass="94620">MRTLLLSLVLLLVVPSSFAQLSEEPDPLPTIAEATDGMEQRDGFVPIYWDARRGKVWLEISRFDEDLLYVSYLAAGLGSNPVGLDRGQLSGERVVRFERVGPKVMLVQPNLNYRAPSDNPAEQEAVEEAFASSVVYGFEVAAEDDDGRVLVDATDFILRDVHGIVRTLKRADQGTYTLDKSRSAPYLPSTKSFPQNTELEARLTFTTDEQPGGYVRGTAADPYAVTLRIRHSLVALTDREAYSPRRSDPRAGFYAQTYRDYAVPIGEEIPQRLIARHRLVCASDPDAEGMCEPEEPIVYYLDRGTPEPVRSALLDGARWWNEAFEEAGFRDAFRVEMLPDEADPMDVRYNVIQWVHRRTRGWSYGASVWDPRTGEILKGHVTLGSLRVRQDYLLAEGLLAPYVGPNANGFDENDPMLDMSLARIRQLSAHEIGHTIGLRHNFAASTNERASVMDYPAPLAAVQGDSISLANAYDVGIGEWDIHAIRYGYGRPGEGQSEAEFLEAAIQARQDAGLRYITDADARPAGAAHPYANLWDNGSNMIASLEREMDVRRVAMQRFGGETIRKGQPLAVLEEVLVPLYLRHRYQVQATTKLIGGVTYTYAVRGDDNATLPTPVPSGRQMDALGALLATLSPEALRLPETALDVLPPRPPGYPSNRELFPGRTGLTLDAYAPAEVAASMVLSGIIHPERAERLMQQKGTDDDQLGLQEVLRTVSGRVWRETDGDDMDADLKRTVQRVWVDVLIETATNASTSPSVKATLEQHLRRVRQQARDVRGDDREKAHRARIRSVIDRYLDRDYARADDDVSRLETPPGSPIGAGDTPWARQNARSEALEAWSGRPDLCRWHAH</sequence>
<evidence type="ECO:0008006" key="7">
    <source>
        <dbReference type="Google" id="ProtNLM"/>
    </source>
</evidence>
<dbReference type="Pfam" id="PF16313">
    <property type="entry name" value="DUF4953"/>
    <property type="match status" value="1"/>
</dbReference>
<evidence type="ECO:0000259" key="4">
    <source>
        <dbReference type="Pfam" id="PF17148"/>
    </source>
</evidence>
<keyword evidence="2" id="KW-0732">Signal</keyword>
<dbReference type="PANTHER" id="PTHR38478:SF1">
    <property type="entry name" value="ZINC DEPENDENT METALLOPROTEASE DOMAIN LIPOPROTEIN"/>
    <property type="match status" value="1"/>
</dbReference>
<dbReference type="InterPro" id="IPR024079">
    <property type="entry name" value="MetalloPept_cat_dom_sf"/>
</dbReference>
<reference evidence="5 6" key="1">
    <citation type="submission" date="2017-10" db="EMBL/GenBank/DDBJ databases">
        <title>Draft genome of Longibacter Salinarum.</title>
        <authorList>
            <person name="Goh K.M."/>
            <person name="Shamsir M.S."/>
            <person name="Lim S.W."/>
        </authorList>
    </citation>
    <scope>NUCLEOTIDE SEQUENCE [LARGE SCALE GENOMIC DNA]</scope>
    <source>
        <strain evidence="5 6">KCTC 52045</strain>
    </source>
</reference>
<dbReference type="CDD" id="cd04276">
    <property type="entry name" value="ZnMc_MMP_like_2"/>
    <property type="match status" value="1"/>
</dbReference>
<feature type="domain" description="EcxA zinc-binding" evidence="3">
    <location>
        <begin position="415"/>
        <end position="724"/>
    </location>
</feature>